<gene>
    <name evidence="1" type="ORF">EOD42_11805</name>
</gene>
<dbReference type="AlphaFoldDB" id="A0A437MHE0"/>
<keyword evidence="2" id="KW-1185">Reference proteome</keyword>
<accession>A0A437MHE0</accession>
<protein>
    <recommendedName>
        <fullName evidence="3">YkgJ family cysteine cluster protein</fullName>
    </recommendedName>
</protein>
<dbReference type="PANTHER" id="PTHR35866">
    <property type="entry name" value="PUTATIVE-RELATED"/>
    <property type="match status" value="1"/>
</dbReference>
<proteinExistence type="predicted"/>
<dbReference type="InterPro" id="IPR005358">
    <property type="entry name" value="Puta_zinc/iron-chelating_dom"/>
</dbReference>
<evidence type="ECO:0000313" key="1">
    <source>
        <dbReference type="EMBL" id="RVT97068.1"/>
    </source>
</evidence>
<dbReference type="OrthoDB" id="7500397at2"/>
<reference evidence="1 2" key="1">
    <citation type="submission" date="2019-01" db="EMBL/GenBank/DDBJ databases">
        <authorList>
            <person name="Chen W.-M."/>
        </authorList>
    </citation>
    <scope>NUCLEOTIDE SEQUENCE [LARGE SCALE GENOMIC DNA]</scope>
    <source>
        <strain evidence="1 2">CCP-6</strain>
    </source>
</reference>
<sequence>MMQLGVIRNMLTPASTASSPARFMIAGMATASLRHFGCTQCGKCCQGWRLRLGLEEAQAWARRGHGVEILLSGGLWPDQPPPEHSPAAEMLARCFRASAGGAEVAVHVTLVGAFGESCPNLRADKGCAIYAERPLVCRLYPVKPETGLQIDPLTRRCPPEAWAMPEREPEAVLPLLAEARRRATAEVEALARLCRQLGLDRCALLAEGVVACHIEAERFLAACGAAAPEAGTRQHFRLISGNSETIAELGRLGVAHEVPPPAGGGLAFLPFGALAA</sequence>
<comment type="caution">
    <text evidence="1">The sequence shown here is derived from an EMBL/GenBank/DDBJ whole genome shotgun (WGS) entry which is preliminary data.</text>
</comment>
<dbReference type="Proteomes" id="UP000282957">
    <property type="component" value="Unassembled WGS sequence"/>
</dbReference>
<evidence type="ECO:0000313" key="2">
    <source>
        <dbReference type="Proteomes" id="UP000282957"/>
    </source>
</evidence>
<evidence type="ECO:0008006" key="3">
    <source>
        <dbReference type="Google" id="ProtNLM"/>
    </source>
</evidence>
<organism evidence="1 2">
    <name type="scientific">Rhodovarius crocodyli</name>
    <dbReference type="NCBI Taxonomy" id="1979269"/>
    <lineage>
        <taxon>Bacteria</taxon>
        <taxon>Pseudomonadati</taxon>
        <taxon>Pseudomonadota</taxon>
        <taxon>Alphaproteobacteria</taxon>
        <taxon>Acetobacterales</taxon>
        <taxon>Roseomonadaceae</taxon>
        <taxon>Rhodovarius</taxon>
    </lineage>
</organism>
<dbReference type="PANTHER" id="PTHR35866:SF1">
    <property type="entry name" value="YKGJ FAMILY CYSTEINE CLUSTER PROTEIN"/>
    <property type="match status" value="1"/>
</dbReference>
<dbReference type="Pfam" id="PF03692">
    <property type="entry name" value="CxxCxxCC"/>
    <property type="match status" value="1"/>
</dbReference>
<name>A0A437MHE0_9PROT</name>
<dbReference type="EMBL" id="SACL01000003">
    <property type="protein sequence ID" value="RVT97068.1"/>
    <property type="molecule type" value="Genomic_DNA"/>
</dbReference>